<feature type="region of interest" description="Disordered" evidence="1">
    <location>
        <begin position="376"/>
        <end position="464"/>
    </location>
</feature>
<protein>
    <recommendedName>
        <fullName evidence="2">Choice-of-anchor A domain-containing protein</fullName>
    </recommendedName>
</protein>
<feature type="compositionally biased region" description="Basic and acidic residues" evidence="1">
    <location>
        <begin position="413"/>
        <end position="464"/>
    </location>
</feature>
<dbReference type="InterPro" id="IPR026588">
    <property type="entry name" value="Choice_anch_A"/>
</dbReference>
<evidence type="ECO:0000313" key="4">
    <source>
        <dbReference type="Proteomes" id="UP001209540"/>
    </source>
</evidence>
<dbReference type="EMBL" id="JAIXMP010000008">
    <property type="protein sequence ID" value="KAI9269069.1"/>
    <property type="molecule type" value="Genomic_DNA"/>
</dbReference>
<feature type="compositionally biased region" description="Low complexity" evidence="1">
    <location>
        <begin position="376"/>
        <end position="395"/>
    </location>
</feature>
<comment type="caution">
    <text evidence="3">The sequence shown here is derived from an EMBL/GenBank/DDBJ whole genome shotgun (WGS) entry which is preliminary data.</text>
</comment>
<feature type="domain" description="Choice-of-anchor A" evidence="2">
    <location>
        <begin position="36"/>
        <end position="321"/>
    </location>
</feature>
<dbReference type="AlphaFoldDB" id="A0AAD5KEC5"/>
<reference evidence="3" key="2">
    <citation type="submission" date="2023-02" db="EMBL/GenBank/DDBJ databases">
        <authorList>
            <consortium name="DOE Joint Genome Institute"/>
            <person name="Mondo S.J."/>
            <person name="Chang Y."/>
            <person name="Wang Y."/>
            <person name="Ahrendt S."/>
            <person name="Andreopoulos W."/>
            <person name="Barry K."/>
            <person name="Beard J."/>
            <person name="Benny G.L."/>
            <person name="Blankenship S."/>
            <person name="Bonito G."/>
            <person name="Cuomo C."/>
            <person name="Desiro A."/>
            <person name="Gervers K.A."/>
            <person name="Hundley H."/>
            <person name="Kuo A."/>
            <person name="LaButti K."/>
            <person name="Lang B.F."/>
            <person name="Lipzen A."/>
            <person name="O'Donnell K."/>
            <person name="Pangilinan J."/>
            <person name="Reynolds N."/>
            <person name="Sandor L."/>
            <person name="Smith M.W."/>
            <person name="Tsang A."/>
            <person name="Grigoriev I.V."/>
            <person name="Stajich J.E."/>
            <person name="Spatafora J.W."/>
        </authorList>
    </citation>
    <scope>NUCLEOTIDE SEQUENCE</scope>
    <source>
        <strain evidence="3">RSA 2281</strain>
    </source>
</reference>
<dbReference type="Pfam" id="PF20597">
    <property type="entry name" value="pAdhesive_15"/>
    <property type="match status" value="1"/>
</dbReference>
<organism evidence="3 4">
    <name type="scientific">Phascolomyces articulosus</name>
    <dbReference type="NCBI Taxonomy" id="60185"/>
    <lineage>
        <taxon>Eukaryota</taxon>
        <taxon>Fungi</taxon>
        <taxon>Fungi incertae sedis</taxon>
        <taxon>Mucoromycota</taxon>
        <taxon>Mucoromycotina</taxon>
        <taxon>Mucoromycetes</taxon>
        <taxon>Mucorales</taxon>
        <taxon>Lichtheimiaceae</taxon>
        <taxon>Phascolomyces</taxon>
    </lineage>
</organism>
<keyword evidence="4" id="KW-1185">Reference proteome</keyword>
<proteinExistence type="predicted"/>
<evidence type="ECO:0000313" key="3">
    <source>
        <dbReference type="EMBL" id="KAI9269069.1"/>
    </source>
</evidence>
<dbReference type="Proteomes" id="UP001209540">
    <property type="component" value="Unassembled WGS sequence"/>
</dbReference>
<gene>
    <name evidence="3" type="ORF">BDA99DRAFT_503449</name>
</gene>
<name>A0AAD5KEC5_9FUNG</name>
<dbReference type="NCBIfam" id="TIGR04215">
    <property type="entry name" value="choice_anch_A"/>
    <property type="match status" value="1"/>
</dbReference>
<evidence type="ECO:0000259" key="2">
    <source>
        <dbReference type="Pfam" id="PF20597"/>
    </source>
</evidence>
<feature type="compositionally biased region" description="Basic residues" evidence="1">
    <location>
        <begin position="400"/>
        <end position="412"/>
    </location>
</feature>
<evidence type="ECO:0000256" key="1">
    <source>
        <dbReference type="SAM" id="MobiDB-lite"/>
    </source>
</evidence>
<reference evidence="3" key="1">
    <citation type="journal article" date="2022" name="IScience">
        <title>Evolution of zygomycete secretomes and the origins of terrestrial fungal ecologies.</title>
        <authorList>
            <person name="Chang Y."/>
            <person name="Wang Y."/>
            <person name="Mondo S."/>
            <person name="Ahrendt S."/>
            <person name="Andreopoulos W."/>
            <person name="Barry K."/>
            <person name="Beard J."/>
            <person name="Benny G.L."/>
            <person name="Blankenship S."/>
            <person name="Bonito G."/>
            <person name="Cuomo C."/>
            <person name="Desiro A."/>
            <person name="Gervers K.A."/>
            <person name="Hundley H."/>
            <person name="Kuo A."/>
            <person name="LaButti K."/>
            <person name="Lang B.F."/>
            <person name="Lipzen A."/>
            <person name="O'Donnell K."/>
            <person name="Pangilinan J."/>
            <person name="Reynolds N."/>
            <person name="Sandor L."/>
            <person name="Smith M.E."/>
            <person name="Tsang A."/>
            <person name="Grigoriev I.V."/>
            <person name="Stajich J.E."/>
            <person name="Spatafora J.W."/>
        </authorList>
    </citation>
    <scope>NUCLEOTIDE SEQUENCE</scope>
    <source>
        <strain evidence="3">RSA 2281</strain>
    </source>
</reference>
<sequence length="464" mass="50811">MERRSLTKRDLTSVPDSFGNQCPVNTDTLAGEMLLYFNGIFFDDFITGGGQDILGPLAVGGTFTAPYYVVNANERPDCSANIHDSFLSYGLVVGGLTDTIDTDVHGSALLGGGGDETQIHEADPPCEVYTDENTGRFDFEVAREASEDISELLALSTPNYIFRNSGEMVNLGGDSQVKIMTFNTCNNRNCPVDEALSDPTGIFFDDDNFNGPYGDVPSEDSTLVFNIPVLDGETIRLTGNQPSKGFNSCRTIYNFYPVNEAGQFKRDGTFTLIRETKSQLEGFSLAPRGHIRDGLVGNFAGTIVGLDYTWEYYPNGVEIHNYEAAGCDNFDGCLPVNPGGSTTTTTTTTTTTQHDVTTETTTVASTTVTTTTIETQEVPTTVTESSTATETTTETAYIKFPHHNKDHKKGKKKWDDKKKGYDKKGWNDKKGGSGDKKSWDDKNGKESWGKKDGGKKWGKDEHHW</sequence>
<accession>A0AAD5KEC5</accession>